<dbReference type="GO" id="GO:0009279">
    <property type="term" value="C:cell outer membrane"/>
    <property type="evidence" value="ECO:0007669"/>
    <property type="project" value="UniProtKB-SubCell"/>
</dbReference>
<organism evidence="8 9">
    <name type="scientific">Christiangramia flava JLT2011</name>
    <dbReference type="NCBI Taxonomy" id="1229726"/>
    <lineage>
        <taxon>Bacteria</taxon>
        <taxon>Pseudomonadati</taxon>
        <taxon>Bacteroidota</taxon>
        <taxon>Flavobacteriia</taxon>
        <taxon>Flavobacteriales</taxon>
        <taxon>Flavobacteriaceae</taxon>
        <taxon>Christiangramia</taxon>
    </lineage>
</organism>
<dbReference type="KEGG" id="gfl:GRFL_1180"/>
<evidence type="ECO:0000256" key="7">
    <source>
        <dbReference type="ARBA" id="ARBA00023237"/>
    </source>
</evidence>
<evidence type="ECO:0000313" key="9">
    <source>
        <dbReference type="Proteomes" id="UP000186230"/>
    </source>
</evidence>
<dbReference type="Pfam" id="PF02321">
    <property type="entry name" value="OEP"/>
    <property type="match status" value="1"/>
</dbReference>
<dbReference type="InterPro" id="IPR051906">
    <property type="entry name" value="TolC-like"/>
</dbReference>
<evidence type="ECO:0000256" key="3">
    <source>
        <dbReference type="ARBA" id="ARBA00022448"/>
    </source>
</evidence>
<evidence type="ECO:0000256" key="4">
    <source>
        <dbReference type="ARBA" id="ARBA00022452"/>
    </source>
</evidence>
<evidence type="ECO:0000313" key="8">
    <source>
        <dbReference type="EMBL" id="APU67904.1"/>
    </source>
</evidence>
<keyword evidence="5" id="KW-0812">Transmembrane</keyword>
<dbReference type="RefSeq" id="WP_083643730.1">
    <property type="nucleotide sequence ID" value="NZ_AMRU01000002.1"/>
</dbReference>
<dbReference type="OrthoDB" id="367883at2"/>
<keyword evidence="6" id="KW-0472">Membrane</keyword>
<reference evidence="8 9" key="1">
    <citation type="submission" date="2016-07" db="EMBL/GenBank/DDBJ databases">
        <title>Multi-omics approach to identify versatile polysaccharide utilization systems of a marine flavobacterium Gramella flava.</title>
        <authorList>
            <person name="Tang K."/>
        </authorList>
    </citation>
    <scope>NUCLEOTIDE SEQUENCE [LARGE SCALE GENOMIC DNA]</scope>
    <source>
        <strain evidence="8 9">JLT2011</strain>
    </source>
</reference>
<dbReference type="GO" id="GO:0015562">
    <property type="term" value="F:efflux transmembrane transporter activity"/>
    <property type="evidence" value="ECO:0007669"/>
    <property type="project" value="InterPro"/>
</dbReference>
<dbReference type="PANTHER" id="PTHR30026">
    <property type="entry name" value="OUTER MEMBRANE PROTEIN TOLC"/>
    <property type="match status" value="1"/>
</dbReference>
<dbReference type="GO" id="GO:1990281">
    <property type="term" value="C:efflux pump complex"/>
    <property type="evidence" value="ECO:0007669"/>
    <property type="project" value="TreeGrafter"/>
</dbReference>
<dbReference type="SUPFAM" id="SSF56954">
    <property type="entry name" value="Outer membrane efflux proteins (OEP)"/>
    <property type="match status" value="1"/>
</dbReference>
<dbReference type="Gene3D" id="1.20.1600.10">
    <property type="entry name" value="Outer membrane efflux proteins (OEP)"/>
    <property type="match status" value="1"/>
</dbReference>
<name>A0A1L7I3Y0_9FLAO</name>
<dbReference type="InterPro" id="IPR003423">
    <property type="entry name" value="OMP_efflux"/>
</dbReference>
<protein>
    <submittedName>
        <fullName evidence="8">Outer membrane efflux protein</fullName>
    </submittedName>
</protein>
<keyword evidence="4" id="KW-1134">Transmembrane beta strand</keyword>
<comment type="similarity">
    <text evidence="2">Belongs to the outer membrane factor (OMF) (TC 1.B.17) family.</text>
</comment>
<keyword evidence="9" id="KW-1185">Reference proteome</keyword>
<evidence type="ECO:0000256" key="1">
    <source>
        <dbReference type="ARBA" id="ARBA00004442"/>
    </source>
</evidence>
<dbReference type="Proteomes" id="UP000186230">
    <property type="component" value="Chromosome"/>
</dbReference>
<dbReference type="STRING" id="1229726.GRFL_1180"/>
<evidence type="ECO:0000256" key="6">
    <source>
        <dbReference type="ARBA" id="ARBA00023136"/>
    </source>
</evidence>
<gene>
    <name evidence="8" type="ORF">GRFL_1180</name>
</gene>
<keyword evidence="3" id="KW-0813">Transport</keyword>
<accession>A0A1L7I3Y0</accession>
<dbReference type="PANTHER" id="PTHR30026:SF20">
    <property type="entry name" value="OUTER MEMBRANE PROTEIN TOLC"/>
    <property type="match status" value="1"/>
</dbReference>
<comment type="subcellular location">
    <subcellularLocation>
        <location evidence="1">Cell outer membrane</location>
    </subcellularLocation>
</comment>
<dbReference type="AlphaFoldDB" id="A0A1L7I3Y0"/>
<proteinExistence type="inferred from homology"/>
<sequence length="482" mass="54653">MKNRILIVLSFLSLQASGLFAQEISADSSRTYQLSLSEAISFGLENSYQSQIAQKDVDKALKQKWEIIAQGLPQISGSVDYQNYLQQPVTLLPAAAFDNTQSTIDVVQQYFDNVQRNSTPVNAPQGFIPVRFGTKQSMNATATWNQLIFDGSYIVGIQSVKTLLQISKNAKTKTDLEVKKAVINAYGNVLLAEESVNILQKNVKTVQKNFDETQKIYENGLTEQEDVEQLEITLLNLKNQLSRSQRMRSIAYEMLNMSLGIPVEEKVILTDDLKELAMRYYDLNLLQEQIPVEENIDYRIAKNSAESAEIQVKLQKAKALPTLSGFVNYGYQGYSDTFTFLNGDQEYFGQSILGVSLNIPIFSSGMRGAKTQQREIEYEQALLELEQTENQVKQQIKQAKSDYEFSLENYENAQKNLELAERIENKNQVKFFEGIASSFELSEAQSQLYSAQQNYLDAMLQVINSKVTLENLLDTRTYNDEN</sequence>
<evidence type="ECO:0000256" key="2">
    <source>
        <dbReference type="ARBA" id="ARBA00007613"/>
    </source>
</evidence>
<evidence type="ECO:0000256" key="5">
    <source>
        <dbReference type="ARBA" id="ARBA00022692"/>
    </source>
</evidence>
<keyword evidence="7" id="KW-0998">Cell outer membrane</keyword>
<dbReference type="EMBL" id="CP016359">
    <property type="protein sequence ID" value="APU67904.1"/>
    <property type="molecule type" value="Genomic_DNA"/>
</dbReference>
<dbReference type="GO" id="GO:0015288">
    <property type="term" value="F:porin activity"/>
    <property type="evidence" value="ECO:0007669"/>
    <property type="project" value="TreeGrafter"/>
</dbReference>